<keyword evidence="4 7" id="KW-0812">Transmembrane</keyword>
<comment type="subcellular location">
    <subcellularLocation>
        <location evidence="1">Endomembrane system</location>
        <topology evidence="1">Multi-pass membrane protein</topology>
    </subcellularLocation>
</comment>
<comment type="caution">
    <text evidence="9">The sequence shown here is derived from an EMBL/GenBank/DDBJ whole genome shotgun (WGS) entry which is preliminary data.</text>
</comment>
<keyword evidence="5 7" id="KW-1133">Transmembrane helix</keyword>
<feature type="transmembrane region" description="Helical" evidence="7">
    <location>
        <begin position="381"/>
        <end position="407"/>
    </location>
</feature>
<feature type="transmembrane region" description="Helical" evidence="7">
    <location>
        <begin position="109"/>
        <end position="131"/>
    </location>
</feature>
<dbReference type="InterPro" id="IPR051788">
    <property type="entry name" value="MFS_Transporter"/>
</dbReference>
<evidence type="ECO:0000259" key="8">
    <source>
        <dbReference type="PROSITE" id="PS50850"/>
    </source>
</evidence>
<dbReference type="EMBL" id="LMZQ01000070">
    <property type="protein sequence ID" value="KRT13032.1"/>
    <property type="molecule type" value="Genomic_DNA"/>
</dbReference>
<dbReference type="Gene3D" id="1.20.1250.20">
    <property type="entry name" value="MFS general substrate transporter like domains"/>
    <property type="match status" value="2"/>
</dbReference>
<dbReference type="PANTHER" id="PTHR23514">
    <property type="entry name" value="BYPASS OF STOP CODON PROTEIN 6"/>
    <property type="match status" value="1"/>
</dbReference>
<feature type="transmembrane region" description="Helical" evidence="7">
    <location>
        <begin position="172"/>
        <end position="190"/>
    </location>
</feature>
<dbReference type="PANTHER" id="PTHR23514:SF3">
    <property type="entry name" value="BYPASS OF STOP CODON PROTEIN 6"/>
    <property type="match status" value="1"/>
</dbReference>
<dbReference type="InterPro" id="IPR011701">
    <property type="entry name" value="MFS"/>
</dbReference>
<feature type="transmembrane region" description="Helical" evidence="7">
    <location>
        <begin position="58"/>
        <end position="77"/>
    </location>
</feature>
<dbReference type="RefSeq" id="WP_057935279.1">
    <property type="nucleotide sequence ID" value="NZ_LMZQ01000070.1"/>
</dbReference>
<dbReference type="GO" id="GO:0016020">
    <property type="term" value="C:membrane"/>
    <property type="evidence" value="ECO:0007669"/>
    <property type="project" value="TreeGrafter"/>
</dbReference>
<feature type="transmembrane region" description="Helical" evidence="7">
    <location>
        <begin position="328"/>
        <end position="361"/>
    </location>
</feature>
<evidence type="ECO:0000256" key="3">
    <source>
        <dbReference type="ARBA" id="ARBA00022448"/>
    </source>
</evidence>
<name>A0A0T5VGM6_9SPHI</name>
<feature type="transmembrane region" description="Helical" evidence="7">
    <location>
        <begin position="143"/>
        <end position="166"/>
    </location>
</feature>
<dbReference type="Proteomes" id="UP000051950">
    <property type="component" value="Unassembled WGS sequence"/>
</dbReference>
<keyword evidence="10" id="KW-1185">Reference proteome</keyword>
<keyword evidence="3" id="KW-0813">Transport</keyword>
<dbReference type="AlphaFoldDB" id="A0A0T5VGM6"/>
<dbReference type="STRING" id="687842.ASU31_26705"/>
<evidence type="ECO:0000256" key="6">
    <source>
        <dbReference type="ARBA" id="ARBA00023136"/>
    </source>
</evidence>
<feature type="transmembrane region" description="Helical" evidence="7">
    <location>
        <begin position="84"/>
        <end position="103"/>
    </location>
</feature>
<gene>
    <name evidence="9" type="ORF">ASU31_26705</name>
</gene>
<evidence type="ECO:0000256" key="2">
    <source>
        <dbReference type="ARBA" id="ARBA00008335"/>
    </source>
</evidence>
<protein>
    <submittedName>
        <fullName evidence="9">MFS transporter</fullName>
    </submittedName>
</protein>
<dbReference type="SUPFAM" id="SSF103473">
    <property type="entry name" value="MFS general substrate transporter"/>
    <property type="match status" value="1"/>
</dbReference>
<evidence type="ECO:0000256" key="4">
    <source>
        <dbReference type="ARBA" id="ARBA00022692"/>
    </source>
</evidence>
<dbReference type="Pfam" id="PF07690">
    <property type="entry name" value="MFS_1"/>
    <property type="match status" value="1"/>
</dbReference>
<feature type="transmembrane region" description="Helical" evidence="7">
    <location>
        <begin position="261"/>
        <end position="278"/>
    </location>
</feature>
<feature type="domain" description="Major facilitator superfamily (MFS) profile" evidence="8">
    <location>
        <begin position="19"/>
        <end position="498"/>
    </location>
</feature>
<dbReference type="PROSITE" id="PS50850">
    <property type="entry name" value="MFS"/>
    <property type="match status" value="1"/>
</dbReference>
<dbReference type="GO" id="GO:0012505">
    <property type="term" value="C:endomembrane system"/>
    <property type="evidence" value="ECO:0007669"/>
    <property type="project" value="UniProtKB-SubCell"/>
</dbReference>
<dbReference type="OrthoDB" id="9783757at2"/>
<keyword evidence="6 7" id="KW-0472">Membrane</keyword>
<dbReference type="GO" id="GO:0022857">
    <property type="term" value="F:transmembrane transporter activity"/>
    <property type="evidence" value="ECO:0007669"/>
    <property type="project" value="InterPro"/>
</dbReference>
<evidence type="ECO:0000313" key="9">
    <source>
        <dbReference type="EMBL" id="KRT13032.1"/>
    </source>
</evidence>
<evidence type="ECO:0000256" key="5">
    <source>
        <dbReference type="ARBA" id="ARBA00022989"/>
    </source>
</evidence>
<reference evidence="9 10" key="1">
    <citation type="submission" date="2015-11" db="EMBL/GenBank/DDBJ databases">
        <title>Sequence of Pedobacter ginsenosidimutans.</title>
        <authorList>
            <person name="Carson E."/>
            <person name="Keyser V."/>
            <person name="Newman J."/>
            <person name="Miller J."/>
        </authorList>
    </citation>
    <scope>NUCLEOTIDE SEQUENCE [LARGE SCALE GENOMIC DNA]</scope>
    <source>
        <strain evidence="9 10">KACC 14530</strain>
    </source>
</reference>
<feature type="transmembrane region" description="Helical" evidence="7">
    <location>
        <begin position="298"/>
        <end position="316"/>
    </location>
</feature>
<feature type="transmembrane region" description="Helical" evidence="7">
    <location>
        <begin position="211"/>
        <end position="230"/>
    </location>
</feature>
<evidence type="ECO:0000256" key="1">
    <source>
        <dbReference type="ARBA" id="ARBA00004127"/>
    </source>
</evidence>
<accession>A0A0T5VGM6</accession>
<evidence type="ECO:0000313" key="10">
    <source>
        <dbReference type="Proteomes" id="UP000051950"/>
    </source>
</evidence>
<comment type="similarity">
    <text evidence="2">Belongs to the major facilitator superfamily.</text>
</comment>
<proteinExistence type="inferred from homology"/>
<evidence type="ECO:0000256" key="7">
    <source>
        <dbReference type="SAM" id="Phobius"/>
    </source>
</evidence>
<sequence>MSKLSAENSGAQAVPDMKLFYACFISLVTTAFGFILRALILPQWGIDFNLTQTQLGEIAGVGLWPFAISIVLFSLVIDKIGYKTAMIFAVVCHISSAFLTIFANGYWMLYLGSFIVAIGNGTVEAVANPVVATMFPKQKIKWLSILHAGWAGGLVLGGVMALTLGVETRWEYKIALILIPTLIYGIMTLGRKFPLNERVQAGVSYKEMLQEVGAGGALIIVTLIIFQLGAVFGWSIPTNVMITLLITGGFWYYTRSFGRPLFIILLLVMIPLATTELGTDSWITDLMTPEMTKIGLQAGWVLVYTSAIMFVLRFFAGPLVHKISSLGLLSLCSGVAVIGLYMLSASTGIMILVAATIYGLAKSFFWPTMLGLVSEQFPKGGALTLNITGGLGMIAAGVIGAGILGFIQDKSVDKKIAQYDVVNNTVIHNTYVTEKKTSLFGDYKGLDQTKLSGASLKDQHTVTAIRDGAKKEALRYIVIFPLIMLGSYLLLMLYFRSKGGYKVVLLENRTTQEN</sequence>
<dbReference type="InterPro" id="IPR036259">
    <property type="entry name" value="MFS_trans_sf"/>
</dbReference>
<feature type="transmembrane region" description="Helical" evidence="7">
    <location>
        <begin position="20"/>
        <end position="46"/>
    </location>
</feature>
<organism evidence="9 10">
    <name type="scientific">Pedobacter ginsenosidimutans</name>
    <dbReference type="NCBI Taxonomy" id="687842"/>
    <lineage>
        <taxon>Bacteria</taxon>
        <taxon>Pseudomonadati</taxon>
        <taxon>Bacteroidota</taxon>
        <taxon>Sphingobacteriia</taxon>
        <taxon>Sphingobacteriales</taxon>
        <taxon>Sphingobacteriaceae</taxon>
        <taxon>Pedobacter</taxon>
    </lineage>
</organism>
<dbReference type="InterPro" id="IPR020846">
    <property type="entry name" value="MFS_dom"/>
</dbReference>
<feature type="transmembrane region" description="Helical" evidence="7">
    <location>
        <begin position="473"/>
        <end position="495"/>
    </location>
</feature>